<evidence type="ECO:0000313" key="2">
    <source>
        <dbReference type="Proteomes" id="UP000760494"/>
    </source>
</evidence>
<protein>
    <submittedName>
        <fullName evidence="1">Uncharacterized protein</fullName>
    </submittedName>
</protein>
<organism evidence="1 2">
    <name type="scientific">Fusarium fujikuroi</name>
    <name type="common">Bakanae and foot rot disease fungus</name>
    <name type="synonym">Gibberella fujikuroi</name>
    <dbReference type="NCBI Taxonomy" id="5127"/>
    <lineage>
        <taxon>Eukaryota</taxon>
        <taxon>Fungi</taxon>
        <taxon>Dikarya</taxon>
        <taxon>Ascomycota</taxon>
        <taxon>Pezizomycotina</taxon>
        <taxon>Sordariomycetes</taxon>
        <taxon>Hypocreomycetidae</taxon>
        <taxon>Hypocreales</taxon>
        <taxon>Nectriaceae</taxon>
        <taxon>Fusarium</taxon>
        <taxon>Fusarium fujikuroi species complex</taxon>
    </lineage>
</organism>
<comment type="caution">
    <text evidence="1">The sequence shown here is derived from an EMBL/GenBank/DDBJ whole genome shotgun (WGS) entry which is preliminary data.</text>
</comment>
<proteinExistence type="predicted"/>
<evidence type="ECO:0000313" key="1">
    <source>
        <dbReference type="EMBL" id="VTT69899.1"/>
    </source>
</evidence>
<gene>
    <name evidence="1" type="ORF">C2S_7742</name>
</gene>
<dbReference type="AlphaFoldDB" id="A0A9Q9UAK6"/>
<sequence length="80" mass="9307">MHLRSRRIAFRPPANSVQWKRNYEDNWPIPNLSMIIAKDLFERFEEHLVPSKLGNSRKGDLTRLGLVILDATTLPFSSDE</sequence>
<accession>A0A9Q9UAK6</accession>
<reference evidence="1" key="1">
    <citation type="submission" date="2019-05" db="EMBL/GenBank/DDBJ databases">
        <authorList>
            <person name="Piombo E."/>
        </authorList>
    </citation>
    <scope>NUCLEOTIDE SEQUENCE</scope>
    <source>
        <strain evidence="1">C2S</strain>
    </source>
</reference>
<dbReference type="EMBL" id="CABFJX010000268">
    <property type="protein sequence ID" value="VTT69899.1"/>
    <property type="molecule type" value="Genomic_DNA"/>
</dbReference>
<dbReference type="Proteomes" id="UP000760494">
    <property type="component" value="Unassembled WGS sequence"/>
</dbReference>
<name>A0A9Q9UAK6_FUSFU</name>